<feature type="region of interest" description="Disordered" evidence="1">
    <location>
        <begin position="1"/>
        <end position="26"/>
    </location>
</feature>
<feature type="transmembrane region" description="Helical" evidence="2">
    <location>
        <begin position="127"/>
        <end position="145"/>
    </location>
</feature>
<reference evidence="3 4" key="1">
    <citation type="journal article" date="2018" name="BMC Genomics">
        <title>Genomic evidence for intraspecific hybridization in a clonal and extremely halotolerant yeast.</title>
        <authorList>
            <person name="Gostincar C."/>
            <person name="Stajich J.E."/>
            <person name="Zupancic J."/>
            <person name="Zalar P."/>
            <person name="Gunde-Cimerman N."/>
        </authorList>
    </citation>
    <scope>NUCLEOTIDE SEQUENCE [LARGE SCALE GENOMIC DNA]</scope>
    <source>
        <strain evidence="3 4">EXF-6654</strain>
    </source>
</reference>
<accession>A0A3M6X325</accession>
<comment type="caution">
    <text evidence="3">The sequence shown here is derived from an EMBL/GenBank/DDBJ whole genome shotgun (WGS) entry which is preliminary data.</text>
</comment>
<keyword evidence="2" id="KW-0812">Transmembrane</keyword>
<dbReference type="Proteomes" id="UP000282582">
    <property type="component" value="Unassembled WGS sequence"/>
</dbReference>
<feature type="transmembrane region" description="Helical" evidence="2">
    <location>
        <begin position="151"/>
        <end position="171"/>
    </location>
</feature>
<evidence type="ECO:0000256" key="2">
    <source>
        <dbReference type="SAM" id="Phobius"/>
    </source>
</evidence>
<gene>
    <name evidence="3" type="ORF">D0868_15361</name>
</gene>
<dbReference type="AlphaFoldDB" id="A0A3M6X325"/>
<protein>
    <submittedName>
        <fullName evidence="3">Uncharacterized protein</fullName>
    </submittedName>
</protein>
<evidence type="ECO:0000256" key="1">
    <source>
        <dbReference type="SAM" id="MobiDB-lite"/>
    </source>
</evidence>
<evidence type="ECO:0000313" key="3">
    <source>
        <dbReference type="EMBL" id="RMX85207.1"/>
    </source>
</evidence>
<name>A0A3M6X325_HORWE</name>
<sequence>MSSKDTRSEPPSYEGPPEDEEHLPLYGGFEHEQVDQNALPASKASPDGVRQFIMHILVSQRQLPTDHARRVAARWTVGSGLELRTYSPSMYLELFGSEDGWILYKEVKLMVHSDSKRKPINRYGPDVFLAVLLVFFIISVVLVVLQKELVSFIIGFLGILGGGLALAITLLTRCLGPSPEQTVVNELRHASNRASSRNN</sequence>
<proteinExistence type="predicted"/>
<evidence type="ECO:0000313" key="4">
    <source>
        <dbReference type="Proteomes" id="UP000282582"/>
    </source>
</evidence>
<organism evidence="3 4">
    <name type="scientific">Hortaea werneckii</name>
    <name type="common">Black yeast</name>
    <name type="synonym">Cladosporium werneckii</name>
    <dbReference type="NCBI Taxonomy" id="91943"/>
    <lineage>
        <taxon>Eukaryota</taxon>
        <taxon>Fungi</taxon>
        <taxon>Dikarya</taxon>
        <taxon>Ascomycota</taxon>
        <taxon>Pezizomycotina</taxon>
        <taxon>Dothideomycetes</taxon>
        <taxon>Dothideomycetidae</taxon>
        <taxon>Mycosphaerellales</taxon>
        <taxon>Teratosphaeriaceae</taxon>
        <taxon>Hortaea</taxon>
    </lineage>
</organism>
<dbReference type="VEuPathDB" id="FungiDB:BTJ68_08579"/>
<keyword evidence="2" id="KW-0472">Membrane</keyword>
<dbReference type="EMBL" id="QWIK01002572">
    <property type="protein sequence ID" value="RMX85207.1"/>
    <property type="molecule type" value="Genomic_DNA"/>
</dbReference>
<keyword evidence="2" id="KW-1133">Transmembrane helix</keyword>